<dbReference type="Gene3D" id="3.40.50.1820">
    <property type="entry name" value="alpha/beta hydrolase"/>
    <property type="match status" value="1"/>
</dbReference>
<reference evidence="2 3" key="1">
    <citation type="submission" date="2016-10" db="EMBL/GenBank/DDBJ databases">
        <authorList>
            <person name="de Groot N.N."/>
        </authorList>
    </citation>
    <scope>NUCLEOTIDE SEQUENCE [LARGE SCALE GENOMIC DNA]</scope>
    <source>
        <strain evidence="2 3">CGMCC 4.3510</strain>
    </source>
</reference>
<dbReference type="SUPFAM" id="SSF53474">
    <property type="entry name" value="alpha/beta-Hydrolases"/>
    <property type="match status" value="1"/>
</dbReference>
<gene>
    <name evidence="2" type="ORF">SAMN05216251_102204</name>
</gene>
<feature type="signal peptide" evidence="1">
    <location>
        <begin position="1"/>
        <end position="17"/>
    </location>
</feature>
<evidence type="ECO:0008006" key="4">
    <source>
        <dbReference type="Google" id="ProtNLM"/>
    </source>
</evidence>
<accession>A0A1I1YVS2</accession>
<dbReference type="InterPro" id="IPR029058">
    <property type="entry name" value="AB_hydrolase_fold"/>
</dbReference>
<dbReference type="STRING" id="380248.SAMN05216251_102204"/>
<keyword evidence="3" id="KW-1185">Reference proteome</keyword>
<sequence>MRAVAASALAVSFLLLAGCGGGGGGKDDKAGKADASATPTATVNDFGCLSPEQAKKGSITFPGTDGQDVEGYLDGTGSTGLVLAHQADGDVCQWVPHAQELAADGYRVLAVNSAGSEVRELTAAATYLRSKGVTKLLLVGASKGGTSVLSAAGTIAPPVDAVVSLSAPTTYSGMDASMVVPNLAMPIFYMAAEFDSPFQDSTKELSKLSKKAQENELTIVGGSNHGVSMLSDPANYDKVKTFLKKYGS</sequence>
<evidence type="ECO:0000313" key="3">
    <source>
        <dbReference type="Proteomes" id="UP000199323"/>
    </source>
</evidence>
<name>A0A1I1YVS2_9ACTN</name>
<dbReference type="PROSITE" id="PS51257">
    <property type="entry name" value="PROKAR_LIPOPROTEIN"/>
    <property type="match status" value="1"/>
</dbReference>
<protein>
    <recommendedName>
        <fullName evidence="4">Alpha/beta hydrolase</fullName>
    </recommendedName>
</protein>
<evidence type="ECO:0000256" key="1">
    <source>
        <dbReference type="SAM" id="SignalP"/>
    </source>
</evidence>
<proteinExistence type="predicted"/>
<feature type="chain" id="PRO_5038748532" description="Alpha/beta hydrolase" evidence="1">
    <location>
        <begin position="18"/>
        <end position="248"/>
    </location>
</feature>
<keyword evidence="1" id="KW-0732">Signal</keyword>
<dbReference type="AlphaFoldDB" id="A0A1I1YVS2"/>
<organism evidence="2 3">
    <name type="scientific">Actinacidiphila alni</name>
    <dbReference type="NCBI Taxonomy" id="380248"/>
    <lineage>
        <taxon>Bacteria</taxon>
        <taxon>Bacillati</taxon>
        <taxon>Actinomycetota</taxon>
        <taxon>Actinomycetes</taxon>
        <taxon>Kitasatosporales</taxon>
        <taxon>Streptomycetaceae</taxon>
        <taxon>Actinacidiphila</taxon>
    </lineage>
</organism>
<evidence type="ECO:0000313" key="2">
    <source>
        <dbReference type="EMBL" id="SFE23579.1"/>
    </source>
</evidence>
<dbReference type="Proteomes" id="UP000199323">
    <property type="component" value="Unassembled WGS sequence"/>
</dbReference>
<dbReference type="EMBL" id="FONG01000002">
    <property type="protein sequence ID" value="SFE23579.1"/>
    <property type="molecule type" value="Genomic_DNA"/>
</dbReference>